<comment type="subunit">
    <text evidence="2">Homodimer.</text>
</comment>
<dbReference type="Gene3D" id="3.90.190.10">
    <property type="entry name" value="Protein tyrosine phosphatase superfamily"/>
    <property type="match status" value="1"/>
</dbReference>
<dbReference type="Proteomes" id="UP000017805">
    <property type="component" value="Chromosome"/>
</dbReference>
<dbReference type="EMBL" id="CP006643">
    <property type="protein sequence ID" value="AGX02803.1"/>
    <property type="molecule type" value="Genomic_DNA"/>
</dbReference>
<keyword evidence="3" id="KW-0285">Flavoprotein</keyword>
<sequence length="224" mass="24415">MAIGHTPNTAFLNGQIETDETGYINVIPGTAETNIPGIFACGDVQDKRYRQAITAAGTGCMAALDAERYLEGTATNEWSKKGGNSMTKNYHELIKDRIYIGGADDVEEMMKNEKADVIFDLRAEAPEADYERTHSPIVDDAEQQDESIKQSVEHVVNAYNRGEKVYFHCAGGSNRTGTVAIGTLLSLGKAKTIGEAEEMAKAARPKINVKPEMKASLQRLFPNA</sequence>
<evidence type="ECO:0000256" key="3">
    <source>
        <dbReference type="ARBA" id="ARBA00022630"/>
    </source>
</evidence>
<dbReference type="Gene3D" id="3.50.50.60">
    <property type="entry name" value="FAD/NAD(P)-binding domain"/>
    <property type="match status" value="1"/>
</dbReference>
<dbReference type="SMART" id="SM00195">
    <property type="entry name" value="DSPc"/>
    <property type="match status" value="1"/>
</dbReference>
<keyword evidence="4" id="KW-0378">Hydrolase</keyword>
<proteinExistence type="predicted"/>
<dbReference type="GO" id="GO:0004721">
    <property type="term" value="F:phosphoprotein phosphatase activity"/>
    <property type="evidence" value="ECO:0007669"/>
    <property type="project" value="UniProtKB-KW"/>
</dbReference>
<comment type="cofactor">
    <cofactor evidence="1">
        <name>FAD</name>
        <dbReference type="ChEBI" id="CHEBI:57692"/>
    </cofactor>
</comment>
<evidence type="ECO:0000313" key="8">
    <source>
        <dbReference type="EMBL" id="AGX02803.1"/>
    </source>
</evidence>
<dbReference type="HOGENOM" id="CLU_1233000_0_0_9"/>
<evidence type="ECO:0000256" key="1">
    <source>
        <dbReference type="ARBA" id="ARBA00001974"/>
    </source>
</evidence>
<keyword evidence="9" id="KW-1185">Reference proteome</keyword>
<dbReference type="Pfam" id="PF07992">
    <property type="entry name" value="Pyr_redox_2"/>
    <property type="match status" value="1"/>
</dbReference>
<evidence type="ECO:0000256" key="2">
    <source>
        <dbReference type="ARBA" id="ARBA00011738"/>
    </source>
</evidence>
<dbReference type="Pfam" id="PF00782">
    <property type="entry name" value="DSPc"/>
    <property type="match status" value="1"/>
</dbReference>
<protein>
    <recommendedName>
        <fullName evidence="7">Tyrosine specific protein phosphatases domain-containing protein</fullName>
    </recommendedName>
</protein>
<dbReference type="PATRIC" id="fig|1367477.3.peg.782"/>
<evidence type="ECO:0000256" key="6">
    <source>
        <dbReference type="ARBA" id="ARBA00023002"/>
    </source>
</evidence>
<dbReference type="PANTHER" id="PTHR48105">
    <property type="entry name" value="THIOREDOXIN REDUCTASE 1-RELATED-RELATED"/>
    <property type="match status" value="1"/>
</dbReference>
<dbReference type="PROSITE" id="PS50056">
    <property type="entry name" value="TYR_PHOSPHATASE_2"/>
    <property type="match status" value="1"/>
</dbReference>
<dbReference type="STRING" id="1367477.N288_04230"/>
<dbReference type="SUPFAM" id="SSF52799">
    <property type="entry name" value="(Phosphotyrosine protein) phosphatases II"/>
    <property type="match status" value="1"/>
</dbReference>
<dbReference type="AlphaFoldDB" id="U5L623"/>
<dbReference type="InterPro" id="IPR020422">
    <property type="entry name" value="TYR_PHOSPHATASE_DUAL_dom"/>
</dbReference>
<keyword evidence="6" id="KW-0560">Oxidoreductase</keyword>
<evidence type="ECO:0000313" key="9">
    <source>
        <dbReference type="Proteomes" id="UP000017805"/>
    </source>
</evidence>
<evidence type="ECO:0000256" key="4">
    <source>
        <dbReference type="ARBA" id="ARBA00022801"/>
    </source>
</evidence>
<organism evidence="8 9">
    <name type="scientific">Bacillus infantis NRRL B-14911</name>
    <dbReference type="NCBI Taxonomy" id="1367477"/>
    <lineage>
        <taxon>Bacteria</taxon>
        <taxon>Bacillati</taxon>
        <taxon>Bacillota</taxon>
        <taxon>Bacilli</taxon>
        <taxon>Bacillales</taxon>
        <taxon>Bacillaceae</taxon>
        <taxon>Bacillus</taxon>
    </lineage>
</organism>
<dbReference type="GO" id="GO:0016491">
    <property type="term" value="F:oxidoreductase activity"/>
    <property type="evidence" value="ECO:0007669"/>
    <property type="project" value="UniProtKB-KW"/>
</dbReference>
<evidence type="ECO:0000259" key="7">
    <source>
        <dbReference type="PROSITE" id="PS50056"/>
    </source>
</evidence>
<name>U5L623_9BACI</name>
<dbReference type="InterPro" id="IPR036188">
    <property type="entry name" value="FAD/NAD-bd_sf"/>
</dbReference>
<dbReference type="InterPro" id="IPR029021">
    <property type="entry name" value="Prot-tyrosine_phosphatase-like"/>
</dbReference>
<feature type="domain" description="Tyrosine specific protein phosphatases" evidence="7">
    <location>
        <begin position="146"/>
        <end position="215"/>
    </location>
</feature>
<dbReference type="InterPro" id="IPR016130">
    <property type="entry name" value="Tyr_Pase_AS"/>
</dbReference>
<dbReference type="InterPro" id="IPR023753">
    <property type="entry name" value="FAD/NAD-binding_dom"/>
</dbReference>
<dbReference type="InterPro" id="IPR000340">
    <property type="entry name" value="Dual-sp_phosphatase_cat-dom"/>
</dbReference>
<gene>
    <name evidence="8" type="ORF">N288_04230</name>
</gene>
<dbReference type="KEGG" id="bif:N288_04230"/>
<reference evidence="8 9" key="1">
    <citation type="submission" date="2013-07" db="EMBL/GenBank/DDBJ databases">
        <title>Complete genome sequence of Bacillus infantis NRRL B-14911 that has potential to induce cardiac disease by antigenic mimicry.</title>
        <authorList>
            <person name="Massilamany C."/>
            <person name="Smith T.P.L."/>
            <person name="Loy J.D."/>
            <person name="Barletta R."/>
            <person name="Reddy J."/>
        </authorList>
    </citation>
    <scope>NUCLEOTIDE SEQUENCE [LARGE SCALE GENOMIC DNA]</scope>
    <source>
        <strain evidence="8 9">NRRL B-14911</strain>
    </source>
</reference>
<dbReference type="SUPFAM" id="SSF51905">
    <property type="entry name" value="FAD/NAD(P)-binding domain"/>
    <property type="match status" value="1"/>
</dbReference>
<accession>U5L623</accession>
<dbReference type="InterPro" id="IPR050097">
    <property type="entry name" value="Ferredoxin-NADP_redctase_2"/>
</dbReference>
<evidence type="ECO:0000256" key="5">
    <source>
        <dbReference type="ARBA" id="ARBA00022912"/>
    </source>
</evidence>
<dbReference type="InterPro" id="IPR000387">
    <property type="entry name" value="Tyr_Pase_dom"/>
</dbReference>
<keyword evidence="5" id="KW-0904">Protein phosphatase</keyword>
<dbReference type="PROSITE" id="PS00383">
    <property type="entry name" value="TYR_PHOSPHATASE_1"/>
    <property type="match status" value="1"/>
</dbReference>